<proteinExistence type="predicted"/>
<organism evidence="1">
    <name type="scientific">freshwater metagenome</name>
    <dbReference type="NCBI Taxonomy" id="449393"/>
    <lineage>
        <taxon>unclassified sequences</taxon>
        <taxon>metagenomes</taxon>
        <taxon>ecological metagenomes</taxon>
    </lineage>
</organism>
<name>A0A6J7BJJ6_9ZZZZ</name>
<gene>
    <name evidence="1" type="ORF">UFOPK3266_01581</name>
</gene>
<accession>A0A6J7BJJ6</accession>
<protein>
    <submittedName>
        <fullName evidence="1">Unannotated protein</fullName>
    </submittedName>
</protein>
<dbReference type="EMBL" id="CAFBAA010000059">
    <property type="protein sequence ID" value="CAB4845385.1"/>
    <property type="molecule type" value="Genomic_DNA"/>
</dbReference>
<evidence type="ECO:0000313" key="1">
    <source>
        <dbReference type="EMBL" id="CAB4845385.1"/>
    </source>
</evidence>
<sequence>MRLIVPEAGLVATRPVTPAGGAVGKIEVMVGAASTVTCASFVVYTGVIRKTETVPFVSPATVKYCVVLQVSVEYPVPLYQSPQ</sequence>
<reference evidence="1" key="1">
    <citation type="submission" date="2020-05" db="EMBL/GenBank/DDBJ databases">
        <authorList>
            <person name="Chiriac C."/>
            <person name="Salcher M."/>
            <person name="Ghai R."/>
            <person name="Kavagutti S V."/>
        </authorList>
    </citation>
    <scope>NUCLEOTIDE SEQUENCE</scope>
</reference>
<dbReference type="AlphaFoldDB" id="A0A6J7BJJ6"/>